<sequence>MESWWHKLSDDAIYTKSNSNFILVTTECERDLGVMVSSDLKWTSQVKSVCAKAKIYDKNLQTKDKYNNKNNI</sequence>
<dbReference type="EMBL" id="REGN01005874">
    <property type="protein sequence ID" value="RNA11725.1"/>
    <property type="molecule type" value="Genomic_DNA"/>
</dbReference>
<dbReference type="Proteomes" id="UP000276133">
    <property type="component" value="Unassembled WGS sequence"/>
</dbReference>
<comment type="caution">
    <text evidence="1">The sequence shown here is derived from an EMBL/GenBank/DDBJ whole genome shotgun (WGS) entry which is preliminary data.</text>
</comment>
<name>A0A3M7QL61_BRAPC</name>
<keyword evidence="2" id="KW-1185">Reference proteome</keyword>
<accession>A0A3M7QL61</accession>
<evidence type="ECO:0000313" key="2">
    <source>
        <dbReference type="Proteomes" id="UP000276133"/>
    </source>
</evidence>
<organism evidence="1 2">
    <name type="scientific">Brachionus plicatilis</name>
    <name type="common">Marine rotifer</name>
    <name type="synonym">Brachionus muelleri</name>
    <dbReference type="NCBI Taxonomy" id="10195"/>
    <lineage>
        <taxon>Eukaryota</taxon>
        <taxon>Metazoa</taxon>
        <taxon>Spiralia</taxon>
        <taxon>Gnathifera</taxon>
        <taxon>Rotifera</taxon>
        <taxon>Eurotatoria</taxon>
        <taxon>Monogononta</taxon>
        <taxon>Pseudotrocha</taxon>
        <taxon>Ploima</taxon>
        <taxon>Brachionidae</taxon>
        <taxon>Brachionus</taxon>
    </lineage>
</organism>
<reference evidence="1 2" key="1">
    <citation type="journal article" date="2018" name="Sci. Rep.">
        <title>Genomic signatures of local adaptation to the degree of environmental predictability in rotifers.</title>
        <authorList>
            <person name="Franch-Gras L."/>
            <person name="Hahn C."/>
            <person name="Garcia-Roger E.M."/>
            <person name="Carmona M.J."/>
            <person name="Serra M."/>
            <person name="Gomez A."/>
        </authorList>
    </citation>
    <scope>NUCLEOTIDE SEQUENCE [LARGE SCALE GENOMIC DNA]</scope>
    <source>
        <strain evidence="1">HYR1</strain>
    </source>
</reference>
<evidence type="ECO:0000313" key="1">
    <source>
        <dbReference type="EMBL" id="RNA11725.1"/>
    </source>
</evidence>
<protein>
    <submittedName>
        <fullName evidence="1">Uncharacterized protein</fullName>
    </submittedName>
</protein>
<dbReference type="AlphaFoldDB" id="A0A3M7QL61"/>
<proteinExistence type="predicted"/>
<gene>
    <name evidence="1" type="ORF">BpHYR1_034178</name>
</gene>